<feature type="domain" description="Cation/H+ exchanger transmembrane" evidence="10">
    <location>
        <begin position="47"/>
        <end position="133"/>
    </location>
</feature>
<feature type="transmembrane region" description="Helical" evidence="9">
    <location>
        <begin position="62"/>
        <end position="80"/>
    </location>
</feature>
<evidence type="ECO:0000256" key="3">
    <source>
        <dbReference type="ARBA" id="ARBA00022692"/>
    </source>
</evidence>
<dbReference type="AlphaFoldDB" id="A0AA88H9R6"/>
<dbReference type="InterPro" id="IPR018422">
    <property type="entry name" value="Cation/H_exchanger_CPA1"/>
</dbReference>
<proteinExistence type="predicted"/>
<keyword evidence="7 9" id="KW-0472">Membrane</keyword>
<feature type="transmembrane region" description="Helical" evidence="9">
    <location>
        <begin position="86"/>
        <end position="107"/>
    </location>
</feature>
<feature type="transmembrane region" description="Helical" evidence="9">
    <location>
        <begin position="352"/>
        <end position="377"/>
    </location>
</feature>
<organism evidence="11 12">
    <name type="scientific">Artemia franciscana</name>
    <name type="common">Brine shrimp</name>
    <name type="synonym">Artemia sanfranciscana</name>
    <dbReference type="NCBI Taxonomy" id="6661"/>
    <lineage>
        <taxon>Eukaryota</taxon>
        <taxon>Metazoa</taxon>
        <taxon>Ecdysozoa</taxon>
        <taxon>Arthropoda</taxon>
        <taxon>Crustacea</taxon>
        <taxon>Branchiopoda</taxon>
        <taxon>Anostraca</taxon>
        <taxon>Artemiidae</taxon>
        <taxon>Artemia</taxon>
    </lineage>
</organism>
<dbReference type="GO" id="GO:0051453">
    <property type="term" value="P:regulation of intracellular pH"/>
    <property type="evidence" value="ECO:0007669"/>
    <property type="project" value="TreeGrafter"/>
</dbReference>
<dbReference type="InterPro" id="IPR004709">
    <property type="entry name" value="NaH_exchanger"/>
</dbReference>
<dbReference type="GO" id="GO:0005886">
    <property type="term" value="C:plasma membrane"/>
    <property type="evidence" value="ECO:0007669"/>
    <property type="project" value="TreeGrafter"/>
</dbReference>
<evidence type="ECO:0000256" key="1">
    <source>
        <dbReference type="ARBA" id="ARBA00004141"/>
    </source>
</evidence>
<evidence type="ECO:0000259" key="10">
    <source>
        <dbReference type="Pfam" id="PF00999"/>
    </source>
</evidence>
<feature type="transmembrane region" description="Helical" evidence="9">
    <location>
        <begin position="119"/>
        <end position="135"/>
    </location>
</feature>
<evidence type="ECO:0000256" key="2">
    <source>
        <dbReference type="ARBA" id="ARBA00022448"/>
    </source>
</evidence>
<dbReference type="PANTHER" id="PTHR10110:SF98">
    <property type="entry name" value="SODIUM_HYDROGEN EXCHANGER"/>
    <property type="match status" value="1"/>
</dbReference>
<dbReference type="InterPro" id="IPR006153">
    <property type="entry name" value="Cation/H_exchanger_TM"/>
</dbReference>
<dbReference type="PRINTS" id="PR01084">
    <property type="entry name" value="NAHEXCHNGR"/>
</dbReference>
<keyword evidence="12" id="KW-1185">Reference proteome</keyword>
<evidence type="ECO:0000256" key="7">
    <source>
        <dbReference type="ARBA" id="ARBA00023136"/>
    </source>
</evidence>
<feature type="transmembrane region" description="Helical" evidence="9">
    <location>
        <begin position="162"/>
        <end position="186"/>
    </location>
</feature>
<dbReference type="GO" id="GO:0015386">
    <property type="term" value="F:potassium:proton antiporter activity"/>
    <property type="evidence" value="ECO:0007669"/>
    <property type="project" value="TreeGrafter"/>
</dbReference>
<accession>A0AA88H9R6</accession>
<feature type="transmembrane region" description="Helical" evidence="9">
    <location>
        <begin position="322"/>
        <end position="340"/>
    </location>
</feature>
<dbReference type="GO" id="GO:0015385">
    <property type="term" value="F:sodium:proton antiporter activity"/>
    <property type="evidence" value="ECO:0007669"/>
    <property type="project" value="InterPro"/>
</dbReference>
<evidence type="ECO:0000256" key="4">
    <source>
        <dbReference type="ARBA" id="ARBA00022989"/>
    </source>
</evidence>
<name>A0AA88H9R6_ARTSF</name>
<evidence type="ECO:0000256" key="5">
    <source>
        <dbReference type="ARBA" id="ARBA00023053"/>
    </source>
</evidence>
<comment type="caution">
    <text evidence="11">The sequence shown here is derived from an EMBL/GenBank/DDBJ whole genome shotgun (WGS) entry which is preliminary data.</text>
</comment>
<dbReference type="PANTHER" id="PTHR10110">
    <property type="entry name" value="SODIUM/HYDROGEN EXCHANGER"/>
    <property type="match status" value="1"/>
</dbReference>
<keyword evidence="3 9" id="KW-0812">Transmembrane</keyword>
<comment type="subcellular location">
    <subcellularLocation>
        <location evidence="1">Membrane</location>
        <topology evidence="1">Multi-pass membrane protein</topology>
    </subcellularLocation>
</comment>
<dbReference type="Proteomes" id="UP001187531">
    <property type="component" value="Unassembled WGS sequence"/>
</dbReference>
<evidence type="ECO:0000313" key="12">
    <source>
        <dbReference type="Proteomes" id="UP001187531"/>
    </source>
</evidence>
<keyword evidence="4 9" id="KW-1133">Transmembrane helix</keyword>
<evidence type="ECO:0000313" key="11">
    <source>
        <dbReference type="EMBL" id="KAK2706309.1"/>
    </source>
</evidence>
<keyword evidence="2" id="KW-0813">Transport</keyword>
<keyword evidence="8" id="KW-0739">Sodium transport</keyword>
<dbReference type="GO" id="GO:0098719">
    <property type="term" value="P:sodium ion import across plasma membrane"/>
    <property type="evidence" value="ECO:0007669"/>
    <property type="project" value="TreeGrafter"/>
</dbReference>
<feature type="domain" description="Cation/H+ exchanger transmembrane" evidence="10">
    <location>
        <begin position="135"/>
        <end position="366"/>
    </location>
</feature>
<sequence>MEFLNLTEIFPTTVKPSYRLFVVDFNRIRSPMTVVLWLIVACILKFGYTLQPKAFKKLPESCFLILVGLIIGGILRSLNAHDVMPLSPLMFFFFLLPPVIFDAGYYMPNRLFFDHLGTILLYAVVGTIFNAFALTDPGDGVLYNVTQALIQIGSENITGNDILIGVAAFFVVAAGGTAIGVIFGYFGGIATRYTKRIEIIEPVVVFLVAYLADMTAELFYMSSILSVTFCGITMKNYSLLNMSESSCLTVKKTVKALSNLTETLIFILLGVSTVNDTQEWNTSFIGLTILLCTVYRTVGVFILTAIANPLRLHKLTVKDQIVMSWGGLRGAVAFALVYMINSGSINNQPLFASATISVVFFTVFVQVNFSVSVFKILNIYIQRVSLKP</sequence>
<dbReference type="Pfam" id="PF00999">
    <property type="entry name" value="Na_H_Exchanger"/>
    <property type="match status" value="2"/>
</dbReference>
<gene>
    <name evidence="11" type="ORF">QYM36_016370</name>
</gene>
<keyword evidence="6" id="KW-0406">Ion transport</keyword>
<evidence type="ECO:0000256" key="8">
    <source>
        <dbReference type="ARBA" id="ARBA00023201"/>
    </source>
</evidence>
<evidence type="ECO:0000256" key="9">
    <source>
        <dbReference type="SAM" id="Phobius"/>
    </source>
</evidence>
<keyword evidence="5" id="KW-0915">Sodium</keyword>
<feature type="transmembrane region" description="Helical" evidence="9">
    <location>
        <begin position="284"/>
        <end position="310"/>
    </location>
</feature>
<dbReference type="EMBL" id="JAVRJZ010000020">
    <property type="protein sequence ID" value="KAK2706309.1"/>
    <property type="molecule type" value="Genomic_DNA"/>
</dbReference>
<evidence type="ECO:0000256" key="6">
    <source>
        <dbReference type="ARBA" id="ARBA00023065"/>
    </source>
</evidence>
<reference evidence="11" key="1">
    <citation type="submission" date="2023-07" db="EMBL/GenBank/DDBJ databases">
        <title>Chromosome-level genome assembly of Artemia franciscana.</title>
        <authorList>
            <person name="Jo E."/>
        </authorList>
    </citation>
    <scope>NUCLEOTIDE SEQUENCE</scope>
    <source>
        <tissue evidence="11">Whole body</tissue>
    </source>
</reference>
<feature type="transmembrane region" description="Helical" evidence="9">
    <location>
        <begin position="28"/>
        <end position="50"/>
    </location>
</feature>
<protein>
    <recommendedName>
        <fullName evidence="10">Cation/H+ exchanger transmembrane domain-containing protein</fullName>
    </recommendedName>
</protein>